<sequence>MQNLPAWARWCMEKPKTVVVLFLLACIVTGFGTTNLYFRGDYKVFFEENDPQKLAYEEMQNVFSKSENVTFLILPKSENVYQPETFELLYKLTKDAWHIPLSIRVESLANYQYTYADDEGLVVEDLIKKGQYDKAHIDYVRKSIEPLKNVRGRLISDNNQMAVINVTIQLPDGDQTPNIMKIGEFSRQLKAKYEAEFPDHEIHLSGIVSMNDAFALTAMDDASTLIPLMFVIIAVMIALLTRSKAASAVVFAIVGGTIIMTMGIGGWYGVFLSPSTVNVPTMVTTLAVADCLHIIVTYRQKLQKGLAKEQALAESFVINLKAILLTSITTAVGFLMLNFAEVPILSHLGNLTAIGVVLACILSLTVLPAMLMLLPVPKSIVVDENNEKVDKLGHWVMNHHRRILPYSAIILTVSVLFCFNNRLNDVAVEYFDMSSPFRQSVEIQKKYMGGMSNIDFAVYTDEVYGINDPAAMIEVDALVKWLRSQPEVKHVLSFADIIKRLNMNMHGDDPDYYKLPESKELAAQYLLIYEMSLPYGLDLNNQIDLDKSAVRVIAVLENLGSDEFTEFETRTKDWFDKLAPHLRLEAASPALMFAHIGARNMESMVWGSLAALVVISLLITLALRSWRLGLVSLIANLMPAGVGFGIWGMMSGEINMALSVELSMTMGIIVDDSVHFLLKYQAARKDNMSVKDSVNYAFHTVGRAMITTTVVLAAGFSVLMLSDFRLNSDMGLMTTIIFIAALLIDLLFLPSFLMWLDKDKKSKATEAI</sequence>
<feature type="transmembrane region" description="Helical" evidence="6">
    <location>
        <begin position="701"/>
        <end position="721"/>
    </location>
</feature>
<feature type="transmembrane region" description="Helical" evidence="6">
    <location>
        <begin position="662"/>
        <end position="680"/>
    </location>
</feature>
<feature type="transmembrane region" description="Helical" evidence="6">
    <location>
        <begin position="248"/>
        <end position="271"/>
    </location>
</feature>
<feature type="transmembrane region" description="Helical" evidence="6">
    <location>
        <begin position="316"/>
        <end position="339"/>
    </location>
</feature>
<dbReference type="Proteomes" id="UP000175691">
    <property type="component" value="Unassembled WGS sequence"/>
</dbReference>
<feature type="transmembrane region" description="Helical" evidence="6">
    <location>
        <begin position="277"/>
        <end position="296"/>
    </location>
</feature>
<keyword evidence="3 6" id="KW-0812">Transmembrane</keyword>
<feature type="transmembrane region" description="Helical" evidence="6">
    <location>
        <begin position="604"/>
        <end position="623"/>
    </location>
</feature>
<dbReference type="RefSeq" id="WP_070125653.1">
    <property type="nucleotide sequence ID" value="NZ_MDHN01000028.1"/>
</dbReference>
<evidence type="ECO:0000259" key="7">
    <source>
        <dbReference type="PROSITE" id="PS50156"/>
    </source>
</evidence>
<feature type="transmembrane region" description="Helical" evidence="6">
    <location>
        <begin position="351"/>
        <end position="374"/>
    </location>
</feature>
<dbReference type="InterPro" id="IPR000731">
    <property type="entry name" value="SSD"/>
</dbReference>
<dbReference type="SUPFAM" id="SSF82866">
    <property type="entry name" value="Multidrug efflux transporter AcrB transmembrane domain"/>
    <property type="match status" value="2"/>
</dbReference>
<dbReference type="PANTHER" id="PTHR33406">
    <property type="entry name" value="MEMBRANE PROTEIN MJ1562-RELATED"/>
    <property type="match status" value="1"/>
</dbReference>
<dbReference type="Gene3D" id="1.20.1640.10">
    <property type="entry name" value="Multidrug efflux transporter AcrB transmembrane domain"/>
    <property type="match status" value="2"/>
</dbReference>
<evidence type="ECO:0000313" key="8">
    <source>
        <dbReference type="EMBL" id="OFC70580.1"/>
    </source>
</evidence>
<dbReference type="InterPro" id="IPR004869">
    <property type="entry name" value="MMPL_dom"/>
</dbReference>
<dbReference type="STRING" id="1656094.BFC18_12555"/>
<feature type="domain" description="SSD" evidence="7">
    <location>
        <begin position="257"/>
        <end position="373"/>
    </location>
</feature>
<feature type="transmembrane region" description="Helical" evidence="6">
    <location>
        <begin position="733"/>
        <end position="756"/>
    </location>
</feature>
<evidence type="ECO:0000256" key="3">
    <source>
        <dbReference type="ARBA" id="ARBA00022692"/>
    </source>
</evidence>
<reference evidence="8 9" key="1">
    <citation type="submission" date="2016-08" db="EMBL/GenBank/DDBJ databases">
        <authorList>
            <person name="Seilhamer J.J."/>
        </authorList>
    </citation>
    <scope>NUCLEOTIDE SEQUENCE [LARGE SCALE GENOMIC DNA]</scope>
    <source>
        <strain evidence="8 9">KCTC 42603</strain>
    </source>
</reference>
<dbReference type="OrthoDB" id="9803781at2"/>
<keyword evidence="4 6" id="KW-1133">Transmembrane helix</keyword>
<gene>
    <name evidence="8" type="ORF">BFC18_12555</name>
</gene>
<evidence type="ECO:0000256" key="5">
    <source>
        <dbReference type="ARBA" id="ARBA00023136"/>
    </source>
</evidence>
<proteinExistence type="predicted"/>
<comment type="caution">
    <text evidence="8">The sequence shown here is derived from an EMBL/GenBank/DDBJ whole genome shotgun (WGS) entry which is preliminary data.</text>
</comment>
<dbReference type="EMBL" id="MDHN01000028">
    <property type="protein sequence ID" value="OFC70580.1"/>
    <property type="molecule type" value="Genomic_DNA"/>
</dbReference>
<evidence type="ECO:0000256" key="6">
    <source>
        <dbReference type="SAM" id="Phobius"/>
    </source>
</evidence>
<evidence type="ECO:0000256" key="1">
    <source>
        <dbReference type="ARBA" id="ARBA00004651"/>
    </source>
</evidence>
<evidence type="ECO:0000313" key="9">
    <source>
        <dbReference type="Proteomes" id="UP000175691"/>
    </source>
</evidence>
<name>A0A1E7ZAP1_9ALTE</name>
<accession>A0A1E7ZAP1</accession>
<keyword evidence="5 6" id="KW-0472">Membrane</keyword>
<evidence type="ECO:0000256" key="4">
    <source>
        <dbReference type="ARBA" id="ARBA00022989"/>
    </source>
</evidence>
<feature type="transmembrane region" description="Helical" evidence="6">
    <location>
        <begin position="224"/>
        <end position="241"/>
    </location>
</feature>
<feature type="transmembrane region" description="Helical" evidence="6">
    <location>
        <begin position="630"/>
        <end position="650"/>
    </location>
</feature>
<keyword evidence="9" id="KW-1185">Reference proteome</keyword>
<comment type="subcellular location">
    <subcellularLocation>
        <location evidence="1">Cell membrane</location>
        <topology evidence="1">Multi-pass membrane protein</topology>
    </subcellularLocation>
</comment>
<organism evidence="8 9">
    <name type="scientific">Alteromonas confluentis</name>
    <dbReference type="NCBI Taxonomy" id="1656094"/>
    <lineage>
        <taxon>Bacteria</taxon>
        <taxon>Pseudomonadati</taxon>
        <taxon>Pseudomonadota</taxon>
        <taxon>Gammaproteobacteria</taxon>
        <taxon>Alteromonadales</taxon>
        <taxon>Alteromonadaceae</taxon>
        <taxon>Alteromonas/Salinimonas group</taxon>
        <taxon>Alteromonas</taxon>
    </lineage>
</organism>
<dbReference type="PANTHER" id="PTHR33406:SF12">
    <property type="entry name" value="BLR2997 PROTEIN"/>
    <property type="match status" value="1"/>
</dbReference>
<dbReference type="Pfam" id="PF03176">
    <property type="entry name" value="MMPL"/>
    <property type="match status" value="2"/>
</dbReference>
<dbReference type="InterPro" id="IPR050545">
    <property type="entry name" value="Mycobact_MmpL"/>
</dbReference>
<dbReference type="GO" id="GO:0005886">
    <property type="term" value="C:plasma membrane"/>
    <property type="evidence" value="ECO:0007669"/>
    <property type="project" value="UniProtKB-SubCell"/>
</dbReference>
<dbReference type="PROSITE" id="PS50156">
    <property type="entry name" value="SSD"/>
    <property type="match status" value="1"/>
</dbReference>
<dbReference type="AlphaFoldDB" id="A0A1E7ZAP1"/>
<protein>
    <submittedName>
        <fullName evidence="8">RND transporter</fullName>
    </submittedName>
</protein>
<evidence type="ECO:0000256" key="2">
    <source>
        <dbReference type="ARBA" id="ARBA00022475"/>
    </source>
</evidence>
<keyword evidence="2" id="KW-1003">Cell membrane</keyword>
<feature type="transmembrane region" description="Helical" evidence="6">
    <location>
        <begin position="403"/>
        <end position="423"/>
    </location>
</feature>